<protein>
    <recommendedName>
        <fullName evidence="2">MtrB/PioB family decaheme-associated outer membrane protein</fullName>
    </recommendedName>
</protein>
<accession>A0A3B0ZFJ7</accession>
<dbReference type="SUPFAM" id="SSF56935">
    <property type="entry name" value="Porins"/>
    <property type="match status" value="1"/>
</dbReference>
<sequence>MLLYLNDKIYYFFILCFLATDVAIAEENESTKKQHEISKTLLVVSSDDFNLEQLTSKWQCKYCPDNSDEPWLFELTSGLGVVSNNSYKFGEYNGLNKKGVFLILDIDMMYRDDNANYFNLRATELGLETRTVEIEGGKQGDYKVNVGLKNISRYQLDTARSPYNGDSNQTLPTDWVKGATTSAMSNLPSALHNINYYSLRRNINISSNYIQNPKWNYDLKFSRQTKEGRIPFSATIGSTFADAKSAVLIKPVNYKTDRLEIVANYDYNDLYGSISFVESIFNNNYQAVQWDNAFTTGSNTGQISLEPDNEMQQVMLNSQYRGLKDIVFTGSLSFSKLTQNQTFLPYTINGALTPTALPQNSLNAKVDLINANASANWLINEKSKLKFIFEHAEQDNTTNRATYSYVTADNAILGNSRANFPYGFRKQKMKILLNNTLDNNDKILAGLQYVLFDRTYQEVNRSIEKSAWAKFSNKMSDDINYSFKLKSDTRKANSYNILTELSPAENTQLRKYNLADKESIKASFNISFETLDSLLININLEKIGNNYSNSNIGLEKSDDVSINLDTQYAVNDELTLSSYLQYSVISSIQNGSTTASTKDWSAENKDKISTLGIASNYTAIEDELSIGFDFVHSRANGEIILTSAATSPLPDLISIRNSLTVYGDYQYDEDMTFKLSYRYEEYQEKNWNLDNVNQTTVDNVLLLGNVSPNYKIGVLWASVKYMF</sequence>
<organism evidence="1">
    <name type="scientific">hydrothermal vent metagenome</name>
    <dbReference type="NCBI Taxonomy" id="652676"/>
    <lineage>
        <taxon>unclassified sequences</taxon>
        <taxon>metagenomes</taxon>
        <taxon>ecological metagenomes</taxon>
    </lineage>
</organism>
<reference evidence="1" key="1">
    <citation type="submission" date="2018-06" db="EMBL/GenBank/DDBJ databases">
        <authorList>
            <person name="Zhirakovskaya E."/>
        </authorList>
    </citation>
    <scope>NUCLEOTIDE SEQUENCE</scope>
</reference>
<proteinExistence type="predicted"/>
<dbReference type="AlphaFoldDB" id="A0A3B0ZFJ7"/>
<dbReference type="EMBL" id="UOFS01000012">
    <property type="protein sequence ID" value="VAW92258.1"/>
    <property type="molecule type" value="Genomic_DNA"/>
</dbReference>
<dbReference type="InterPro" id="IPR020016">
    <property type="entry name" value="Decahaem-assoc_OM_MtrB/PioB"/>
</dbReference>
<name>A0A3B0ZFJ7_9ZZZZ</name>
<dbReference type="NCBIfam" id="TIGR03509">
    <property type="entry name" value="OMP_MtrB_PioB"/>
    <property type="match status" value="1"/>
</dbReference>
<evidence type="ECO:0000313" key="1">
    <source>
        <dbReference type="EMBL" id="VAW92258.1"/>
    </source>
</evidence>
<dbReference type="Pfam" id="PF11854">
    <property type="entry name" value="MtrB_PioB"/>
    <property type="match status" value="1"/>
</dbReference>
<gene>
    <name evidence="1" type="ORF">MNBD_GAMMA22-300</name>
</gene>
<evidence type="ECO:0008006" key="2">
    <source>
        <dbReference type="Google" id="ProtNLM"/>
    </source>
</evidence>